<accession>A0A5B8RF15</accession>
<dbReference type="InterPro" id="IPR013656">
    <property type="entry name" value="PAS_4"/>
</dbReference>
<dbReference type="InterPro" id="IPR043128">
    <property type="entry name" value="Rev_trsase/Diguanyl_cyclase"/>
</dbReference>
<name>A0A5B8RF15_9ZZZZ</name>
<feature type="domain" description="PAS" evidence="1">
    <location>
        <begin position="180"/>
        <end position="256"/>
    </location>
</feature>
<dbReference type="SUPFAM" id="SSF55785">
    <property type="entry name" value="PYP-like sensor domain (PAS domain)"/>
    <property type="match status" value="3"/>
</dbReference>
<dbReference type="PANTHER" id="PTHR44757">
    <property type="entry name" value="DIGUANYLATE CYCLASE DGCP"/>
    <property type="match status" value="1"/>
</dbReference>
<dbReference type="Pfam" id="PF00563">
    <property type="entry name" value="EAL"/>
    <property type="match status" value="1"/>
</dbReference>
<feature type="domain" description="PAC" evidence="2">
    <location>
        <begin position="258"/>
        <end position="311"/>
    </location>
</feature>
<dbReference type="InterPro" id="IPR000014">
    <property type="entry name" value="PAS"/>
</dbReference>
<dbReference type="PROSITE" id="PS50887">
    <property type="entry name" value="GGDEF"/>
    <property type="match status" value="1"/>
</dbReference>
<dbReference type="InterPro" id="IPR029787">
    <property type="entry name" value="Nucleotide_cyclase"/>
</dbReference>
<dbReference type="SUPFAM" id="SSF55073">
    <property type="entry name" value="Nucleotide cyclase"/>
    <property type="match status" value="1"/>
</dbReference>
<dbReference type="InterPro" id="IPR001610">
    <property type="entry name" value="PAC"/>
</dbReference>
<dbReference type="Gene3D" id="3.30.450.40">
    <property type="match status" value="2"/>
</dbReference>
<dbReference type="AlphaFoldDB" id="A0A5B8RF15"/>
<dbReference type="InterPro" id="IPR035965">
    <property type="entry name" value="PAS-like_dom_sf"/>
</dbReference>
<dbReference type="Gene3D" id="3.30.450.20">
    <property type="entry name" value="PAS domain"/>
    <property type="match status" value="3"/>
</dbReference>
<dbReference type="NCBIfam" id="TIGR00229">
    <property type="entry name" value="sensory_box"/>
    <property type="match status" value="3"/>
</dbReference>
<dbReference type="Pfam" id="PF13185">
    <property type="entry name" value="GAF_2"/>
    <property type="match status" value="1"/>
</dbReference>
<evidence type="ECO:0000313" key="5">
    <source>
        <dbReference type="EMBL" id="QEA06583.1"/>
    </source>
</evidence>
<dbReference type="EMBL" id="MN079154">
    <property type="protein sequence ID" value="QEA06583.1"/>
    <property type="molecule type" value="Genomic_DNA"/>
</dbReference>
<feature type="domain" description="GGDEF" evidence="4">
    <location>
        <begin position="771"/>
        <end position="902"/>
    </location>
</feature>
<dbReference type="NCBIfam" id="TIGR00254">
    <property type="entry name" value="GGDEF"/>
    <property type="match status" value="1"/>
</dbReference>
<dbReference type="SMART" id="SM00086">
    <property type="entry name" value="PAC"/>
    <property type="match status" value="2"/>
</dbReference>
<evidence type="ECO:0000259" key="4">
    <source>
        <dbReference type="PROSITE" id="PS50887"/>
    </source>
</evidence>
<evidence type="ECO:0000259" key="2">
    <source>
        <dbReference type="PROSITE" id="PS50113"/>
    </source>
</evidence>
<dbReference type="InterPro" id="IPR001633">
    <property type="entry name" value="EAL_dom"/>
</dbReference>
<dbReference type="Gene3D" id="3.20.20.450">
    <property type="entry name" value="EAL domain"/>
    <property type="match status" value="1"/>
</dbReference>
<dbReference type="PANTHER" id="PTHR44757:SF2">
    <property type="entry name" value="BIOFILM ARCHITECTURE MAINTENANCE PROTEIN MBAA"/>
    <property type="match status" value="1"/>
</dbReference>
<evidence type="ECO:0000259" key="1">
    <source>
        <dbReference type="PROSITE" id="PS50112"/>
    </source>
</evidence>
<dbReference type="SUPFAM" id="SSF141868">
    <property type="entry name" value="EAL domain-like"/>
    <property type="match status" value="1"/>
</dbReference>
<dbReference type="CDD" id="cd00130">
    <property type="entry name" value="PAS"/>
    <property type="match status" value="3"/>
</dbReference>
<dbReference type="InterPro" id="IPR052155">
    <property type="entry name" value="Biofilm_reg_signaling"/>
</dbReference>
<dbReference type="InterPro" id="IPR000160">
    <property type="entry name" value="GGDEF_dom"/>
</dbReference>
<sequence>MSTGDPDSGQSPTGGYLELVQTLQDTHRRLQELTGGEVDAVLGPAGTPLLLTDAQSRLRASEAAQRRLAERLTATLESITDAFFTLDRDFRFTYVNGEAERVLGRSRDDLLARVIRDIEGLNDETFTEAFQRAFDLQAAVSFEARFHPPGLWLDVRAYPAPDGLTVYLRDTTERHRERRRLEFLETAVARLNDVVVITEADPSTGRGSRIVFVNEAFERVTGYSPESVLGRVTWDLLGPRISDESRARIRAALERGESAGEELLSHTRNGEPYWVELRVVPLLGPGGRPTHFVAVMRDVSDRKRAQLARERSNRALRLLSRCNRAVIRAADERRLLDTVCRLAIEIGGYLVAWVGTVDDPAAEGAQPVAWHAAGDGGLDEDAIHALHAGEHPVSGALGTDHVVACLPLRSGGRNLAVLGLVTTTARPLEAEELQLLGELADNLAFGIESLRTREREDRLQDAVFRIAAAVSARTGHEFFERLVRTMTEVLGADAGYIARCLPEDPSRVYSVAGHCDGRPAEPLSYALGGTPCAVNLEQSYCVVTDRVAERFPEDTLLADMGARGYVGERLGNTAGENLGVLYVIYRRPVQDPEFVSSTLRIFAAGAAAELERLEADSRIREQAMLLEHTRDAILLTDARDRIRYWNRGAEQTYGWSASEVIGRSAAEVLRVPPDAYGDARGRVREEGYWSGELDQHTRGGRHIVVESHWSLAGEDSGGSVLQIGSDITQRKASERRIQQLAFYDEITGLPNRALFMDRLTVSLAGLRRGGSSLALLFLDLNRFKEINDRQGHAAGDRVLVEVAQRFRNTLRANETLARLGGDEFVVIAEDADEAAATRIAERLVDALGQPLTVDGRSIPVEVSIGIALAPRDGDTADELLMHTDIAMYRAKRGSIEYSVYEPHMSRELDDFLSLAERLDQALKNDVLQLYYQPQVALDTGELIGAEVLLRWYDEDWGWVNPGRAVSTAEERRMMGRLGDWVMRTACGQLAQWRSRGVALPPELSINVSAQQLEHAGVAEQFARHARGAGLAASAIRLELTETAIASDPDHAVEITVALREAGFTLCIDDFGTGYSSLAYLKRFPVDMLKIDLSFVRDMLVSESDHAIVATIIAMARNLGLTTLAEGVEEAEQARALASLGCEFAQGYYYGRPMPADEFARAWLR</sequence>
<dbReference type="CDD" id="cd01949">
    <property type="entry name" value="GGDEF"/>
    <property type="match status" value="1"/>
</dbReference>
<organism evidence="5">
    <name type="scientific">uncultured organism</name>
    <dbReference type="NCBI Taxonomy" id="155900"/>
    <lineage>
        <taxon>unclassified sequences</taxon>
        <taxon>environmental samples</taxon>
    </lineage>
</organism>
<dbReference type="InterPro" id="IPR029016">
    <property type="entry name" value="GAF-like_dom_sf"/>
</dbReference>
<gene>
    <name evidence="5" type="ORF">KBTEX_02923</name>
</gene>
<dbReference type="SMART" id="SM00052">
    <property type="entry name" value="EAL"/>
    <property type="match status" value="1"/>
</dbReference>
<dbReference type="SMART" id="SM00267">
    <property type="entry name" value="GGDEF"/>
    <property type="match status" value="1"/>
</dbReference>
<protein>
    <submittedName>
        <fullName evidence="5">Uncharacterized protein</fullName>
    </submittedName>
</protein>
<dbReference type="InterPro" id="IPR000700">
    <property type="entry name" value="PAS-assoc_C"/>
</dbReference>
<feature type="domain" description="EAL" evidence="3">
    <location>
        <begin position="911"/>
        <end position="1164"/>
    </location>
</feature>
<feature type="domain" description="PAS" evidence="1">
    <location>
        <begin position="68"/>
        <end position="113"/>
    </location>
</feature>
<dbReference type="SMART" id="SM00091">
    <property type="entry name" value="PAS"/>
    <property type="match status" value="3"/>
</dbReference>
<evidence type="ECO:0000259" key="3">
    <source>
        <dbReference type="PROSITE" id="PS50883"/>
    </source>
</evidence>
<feature type="domain" description="PAS" evidence="1">
    <location>
        <begin position="618"/>
        <end position="664"/>
    </location>
</feature>
<dbReference type="Gene3D" id="3.30.70.270">
    <property type="match status" value="1"/>
</dbReference>
<dbReference type="Pfam" id="PF13426">
    <property type="entry name" value="PAS_9"/>
    <property type="match status" value="1"/>
</dbReference>
<dbReference type="CDD" id="cd01948">
    <property type="entry name" value="EAL"/>
    <property type="match status" value="1"/>
</dbReference>
<proteinExistence type="predicted"/>
<dbReference type="Pfam" id="PF00990">
    <property type="entry name" value="GGDEF"/>
    <property type="match status" value="1"/>
</dbReference>
<dbReference type="PROSITE" id="PS50112">
    <property type="entry name" value="PAS"/>
    <property type="match status" value="3"/>
</dbReference>
<dbReference type="InterPro" id="IPR003018">
    <property type="entry name" value="GAF"/>
</dbReference>
<dbReference type="SUPFAM" id="SSF55781">
    <property type="entry name" value="GAF domain-like"/>
    <property type="match status" value="2"/>
</dbReference>
<dbReference type="Pfam" id="PF01590">
    <property type="entry name" value="GAF"/>
    <property type="match status" value="1"/>
</dbReference>
<dbReference type="PROSITE" id="PS50883">
    <property type="entry name" value="EAL"/>
    <property type="match status" value="1"/>
</dbReference>
<dbReference type="InterPro" id="IPR035919">
    <property type="entry name" value="EAL_sf"/>
</dbReference>
<dbReference type="FunFam" id="3.30.70.270:FF:000001">
    <property type="entry name" value="Diguanylate cyclase domain protein"/>
    <property type="match status" value="1"/>
</dbReference>
<reference evidence="5" key="1">
    <citation type="submission" date="2019-06" db="EMBL/GenBank/DDBJ databases">
        <authorList>
            <person name="Murdoch R.W."/>
            <person name="Fathepure B."/>
        </authorList>
    </citation>
    <scope>NUCLEOTIDE SEQUENCE</scope>
</reference>
<dbReference type="Pfam" id="PF08448">
    <property type="entry name" value="PAS_4"/>
    <property type="match status" value="2"/>
</dbReference>
<dbReference type="PROSITE" id="PS50113">
    <property type="entry name" value="PAC"/>
    <property type="match status" value="1"/>
</dbReference>